<dbReference type="EMBL" id="GEFH01005194">
    <property type="protein sequence ID" value="JAP63387.1"/>
    <property type="molecule type" value="mRNA"/>
</dbReference>
<organism evidence="2">
    <name type="scientific">Hyalomma excavatum</name>
    <dbReference type="NCBI Taxonomy" id="257692"/>
    <lineage>
        <taxon>Eukaryota</taxon>
        <taxon>Metazoa</taxon>
        <taxon>Ecdysozoa</taxon>
        <taxon>Arthropoda</taxon>
        <taxon>Chelicerata</taxon>
        <taxon>Arachnida</taxon>
        <taxon>Acari</taxon>
        <taxon>Parasitiformes</taxon>
        <taxon>Ixodida</taxon>
        <taxon>Ixodoidea</taxon>
        <taxon>Ixodidae</taxon>
        <taxon>Hyalomminae</taxon>
        <taxon>Hyalomma</taxon>
    </lineage>
</organism>
<feature type="region of interest" description="Disordered" evidence="1">
    <location>
        <begin position="15"/>
        <end position="45"/>
    </location>
</feature>
<protein>
    <submittedName>
        <fullName evidence="2">Uncharacterized protein</fullName>
    </submittedName>
</protein>
<accession>A0A131XA41</accession>
<dbReference type="InterPro" id="IPR052852">
    <property type="entry name" value="SSU_Processome_Comp"/>
</dbReference>
<dbReference type="AlphaFoldDB" id="A0A131XA41"/>
<evidence type="ECO:0000313" key="2">
    <source>
        <dbReference type="EMBL" id="JAP63387.1"/>
    </source>
</evidence>
<dbReference type="InterPro" id="IPR027973">
    <property type="entry name" value="FSAF1-like"/>
</dbReference>
<feature type="region of interest" description="Disordered" evidence="1">
    <location>
        <begin position="182"/>
        <end position="212"/>
    </location>
</feature>
<reference evidence="2" key="1">
    <citation type="journal article" date="2017" name="Ticks Tick Borne Dis.">
        <title>An insight into the sialome of Hyalomma excavatum.</title>
        <authorList>
            <person name="Ribeiro J.M."/>
            <person name="Slovak M."/>
            <person name="Francischetti I.M."/>
        </authorList>
    </citation>
    <scope>NUCLEOTIDE SEQUENCE</scope>
    <source>
        <strain evidence="2">Samish</strain>
        <tissue evidence="2">Salivary glands</tissue>
    </source>
</reference>
<dbReference type="PANTHER" id="PTHR28366">
    <property type="entry name" value="CHROMOSOME 1 OPEN READING FRAME 131"/>
    <property type="match status" value="1"/>
</dbReference>
<sequence>MRLSSKLLKKLFDYGDSFLDDSSGTTRSDASKLGQKSRRSNADKRRKCITAATKLTEIERMRLELGLDEVCSKPAADAQSQTAREDRVPSTVVFRDPTKRKVKKRHLEEKNTRNDIPQEVNEISFKKARHDVLKFGIRGLDKPRQEEAKIALAVQLGAKPPKNDYLNYKELINDRKEKKVKEREERITNAKMGLKPKRQGNVRQRKTHVHHEGVHYVSKELISQVKQKKAK</sequence>
<evidence type="ECO:0000256" key="1">
    <source>
        <dbReference type="SAM" id="MobiDB-lite"/>
    </source>
</evidence>
<name>A0A131XA41_9ACAR</name>
<feature type="compositionally biased region" description="Basic residues" evidence="1">
    <location>
        <begin position="35"/>
        <end position="45"/>
    </location>
</feature>
<dbReference type="Pfam" id="PF15375">
    <property type="entry name" value="FSAF1"/>
    <property type="match status" value="1"/>
</dbReference>
<feature type="compositionally biased region" description="Basic residues" evidence="1">
    <location>
        <begin position="194"/>
        <end position="209"/>
    </location>
</feature>
<dbReference type="PANTHER" id="PTHR28366:SF1">
    <property type="entry name" value="CHROMOSOME 1 OPEN READING FRAME 131"/>
    <property type="match status" value="1"/>
</dbReference>
<proteinExistence type="evidence at transcript level"/>